<dbReference type="InterPro" id="IPR036457">
    <property type="entry name" value="PPM-type-like_dom_sf"/>
</dbReference>
<dbReference type="Pfam" id="PF08448">
    <property type="entry name" value="PAS_4"/>
    <property type="match status" value="1"/>
</dbReference>
<evidence type="ECO:0000259" key="2">
    <source>
        <dbReference type="PROSITE" id="PS50113"/>
    </source>
</evidence>
<dbReference type="SMART" id="SM00331">
    <property type="entry name" value="PP2C_SIG"/>
    <property type="match status" value="1"/>
</dbReference>
<gene>
    <name evidence="4" type="ORF">KDK95_28280</name>
</gene>
<evidence type="ECO:0000313" key="5">
    <source>
        <dbReference type="Proteomes" id="UP000676325"/>
    </source>
</evidence>
<dbReference type="PANTHER" id="PTHR43156:SF2">
    <property type="entry name" value="STAGE II SPORULATION PROTEIN E"/>
    <property type="match status" value="1"/>
</dbReference>
<dbReference type="InterPro" id="IPR000700">
    <property type="entry name" value="PAS-assoc_C"/>
</dbReference>
<accession>A0A941IK71</accession>
<dbReference type="InterPro" id="IPR001932">
    <property type="entry name" value="PPM-type_phosphatase-like_dom"/>
</dbReference>
<dbReference type="PANTHER" id="PTHR43156">
    <property type="entry name" value="STAGE II SPORULATION PROTEIN E-RELATED"/>
    <property type="match status" value="1"/>
</dbReference>
<dbReference type="InterPro" id="IPR052016">
    <property type="entry name" value="Bact_Sigma-Reg"/>
</dbReference>
<dbReference type="PROSITE" id="PS50113">
    <property type="entry name" value="PAC"/>
    <property type="match status" value="1"/>
</dbReference>
<keyword evidence="5" id="KW-1185">Reference proteome</keyword>
<organism evidence="4 5">
    <name type="scientific">Actinospica acidithermotolerans</name>
    <dbReference type="NCBI Taxonomy" id="2828514"/>
    <lineage>
        <taxon>Bacteria</taxon>
        <taxon>Bacillati</taxon>
        <taxon>Actinomycetota</taxon>
        <taxon>Actinomycetes</taxon>
        <taxon>Catenulisporales</taxon>
        <taxon>Actinospicaceae</taxon>
        <taxon>Actinospica</taxon>
    </lineage>
</organism>
<dbReference type="Gene3D" id="3.60.40.10">
    <property type="entry name" value="PPM-type phosphatase domain"/>
    <property type="match status" value="1"/>
</dbReference>
<dbReference type="Pfam" id="PF07228">
    <property type="entry name" value="SpoIIE"/>
    <property type="match status" value="1"/>
</dbReference>
<dbReference type="RefSeq" id="WP_212521362.1">
    <property type="nucleotide sequence ID" value="NZ_JAGSOH010000121.1"/>
</dbReference>
<feature type="domain" description="PAC" evidence="2">
    <location>
        <begin position="228"/>
        <end position="280"/>
    </location>
</feature>
<dbReference type="GO" id="GO:0016791">
    <property type="term" value="F:phosphatase activity"/>
    <property type="evidence" value="ECO:0007669"/>
    <property type="project" value="TreeGrafter"/>
</dbReference>
<dbReference type="EMBL" id="JAGSOH010000121">
    <property type="protein sequence ID" value="MBR7830234.1"/>
    <property type="molecule type" value="Genomic_DNA"/>
</dbReference>
<reference evidence="4" key="1">
    <citation type="submission" date="2021-04" db="EMBL/GenBank/DDBJ databases">
        <title>Genome based classification of Actinospica acidithermotolerans sp. nov., an actinobacterium isolated from an Indonesian hot spring.</title>
        <authorList>
            <person name="Kusuma A.B."/>
            <person name="Putra K.E."/>
            <person name="Nafisah S."/>
            <person name="Loh J."/>
            <person name="Nouioui I."/>
            <person name="Goodfellow M."/>
        </authorList>
    </citation>
    <scope>NUCLEOTIDE SEQUENCE</scope>
    <source>
        <strain evidence="4">MGRD01-02</strain>
    </source>
</reference>
<proteinExistence type="predicted"/>
<keyword evidence="1" id="KW-0378">Hydrolase</keyword>
<dbReference type="AlphaFoldDB" id="A0A941IK71"/>
<dbReference type="SUPFAM" id="SSF81606">
    <property type="entry name" value="PP2C-like"/>
    <property type="match status" value="1"/>
</dbReference>
<protein>
    <submittedName>
        <fullName evidence="4">SpoIIE family protein phosphatase</fullName>
    </submittedName>
</protein>
<evidence type="ECO:0000256" key="1">
    <source>
        <dbReference type="ARBA" id="ARBA00022801"/>
    </source>
</evidence>
<dbReference type="InterPro" id="IPR013656">
    <property type="entry name" value="PAS_4"/>
</dbReference>
<comment type="caution">
    <text evidence="4">The sequence shown here is derived from an EMBL/GenBank/DDBJ whole genome shotgun (WGS) entry which is preliminary data.</text>
</comment>
<dbReference type="Proteomes" id="UP000676325">
    <property type="component" value="Unassembled WGS sequence"/>
</dbReference>
<feature type="domain" description="PPM-type phosphatase" evidence="3">
    <location>
        <begin position="338"/>
        <end position="527"/>
    </location>
</feature>
<evidence type="ECO:0000259" key="3">
    <source>
        <dbReference type="PROSITE" id="PS51746"/>
    </source>
</evidence>
<evidence type="ECO:0000313" key="4">
    <source>
        <dbReference type="EMBL" id="MBR7830234.1"/>
    </source>
</evidence>
<dbReference type="PROSITE" id="PS51746">
    <property type="entry name" value="PPM_2"/>
    <property type="match status" value="1"/>
</dbReference>
<dbReference type="SUPFAM" id="SSF55785">
    <property type="entry name" value="PYP-like sensor domain (PAS domain)"/>
    <property type="match status" value="1"/>
</dbReference>
<dbReference type="Gene3D" id="3.30.450.20">
    <property type="entry name" value="PAS domain"/>
    <property type="match status" value="2"/>
</dbReference>
<dbReference type="InterPro" id="IPR035965">
    <property type="entry name" value="PAS-like_dom_sf"/>
</dbReference>
<name>A0A941IK71_9ACTN</name>
<sequence>MNGSAKASVGVPGQGAATSAAAARSAYSDVVRRVIDTSFEPSLLVRFAGPDLVVEAANIAAADLLLPTPEERRLPGRALAELMPWAGPSGLLDALSDVLETGTPLRIHEHGYLEDFEPGARSRPRSVSVGAVRIEPGLLLVTVRPNRGTAGTDPAWEEKLHRLAGTGPWEWDVPAGTVYWYAQALAVLGSPLAPGLLPADEPPFAVHQDDAAEYETFLKALIRDRRPGHVEVRVLQAGLGPRHIRFGGEPSCDAGGEVVRVYGSVQDVTDRRRTQTALEIAQVQLAARRSRADSERQLAGLLQQVIMPTGQVPDALPGVELATRYRPASASAGVGGDWYGATRLADGRLLLHVGDVAGHGFPAATAMARLYHALHGLSVTGGDSAQLLRWLNKLTCDLPEFTIASACCAVYDPAKRTLDLASAGHPDPVLVRGGRAVPLAKPHGGMLGVDPDGVFAQTEHVIEPGDVLLLYTDGLIERRRRTPEDNIASLLEHASRPPADLEAYADRILRRVRSDTDDDACLLAVRFG</sequence>